<dbReference type="SUPFAM" id="SSF46785">
    <property type="entry name" value="Winged helix' DNA-binding domain"/>
    <property type="match status" value="1"/>
</dbReference>
<name>A0A5D3WND4_9BACT</name>
<evidence type="ECO:0000313" key="2">
    <source>
        <dbReference type="EMBL" id="TYP00025.1"/>
    </source>
</evidence>
<comment type="caution">
    <text evidence="2">The sequence shown here is derived from an EMBL/GenBank/DDBJ whole genome shotgun (WGS) entry which is preliminary data.</text>
</comment>
<keyword evidence="3" id="KW-1185">Reference proteome</keyword>
<feature type="compositionally biased region" description="Acidic residues" evidence="1">
    <location>
        <begin position="47"/>
        <end position="57"/>
    </location>
</feature>
<dbReference type="RefSeq" id="WP_148894216.1">
    <property type="nucleotide sequence ID" value="NZ_VNIB01000001.1"/>
</dbReference>
<dbReference type="AlphaFoldDB" id="A0A5D3WND4"/>
<accession>A0A5D3WND4</accession>
<evidence type="ECO:0000256" key="1">
    <source>
        <dbReference type="SAM" id="MobiDB-lite"/>
    </source>
</evidence>
<proteinExistence type="predicted"/>
<protein>
    <submittedName>
        <fullName evidence="2">Uncharacterized protein</fullName>
    </submittedName>
</protein>
<feature type="region of interest" description="Disordered" evidence="1">
    <location>
        <begin position="33"/>
        <end position="68"/>
    </location>
</feature>
<sequence length="133" mass="14900">MSFFGFLLLAVLILAGAWFYQWLRRVEEEIRAELGTGDEPAEGSTTDAEDSATDGEEIGTARSANASGVDGDELVRAVLAAVAAEPGVKQTALYDRFSELPKKRLQELFRRLEKDGLLTREKERGTYRLYRRK</sequence>
<gene>
    <name evidence="2" type="ORF">EDC39_101185</name>
</gene>
<organism evidence="2 3">
    <name type="scientific">Geothermobacter ehrlichii</name>
    <dbReference type="NCBI Taxonomy" id="213224"/>
    <lineage>
        <taxon>Bacteria</taxon>
        <taxon>Pseudomonadati</taxon>
        <taxon>Thermodesulfobacteriota</taxon>
        <taxon>Desulfuromonadia</taxon>
        <taxon>Desulfuromonadales</taxon>
        <taxon>Geothermobacteraceae</taxon>
        <taxon>Geothermobacter</taxon>
    </lineage>
</organism>
<dbReference type="EMBL" id="VNIB01000001">
    <property type="protein sequence ID" value="TYP00025.1"/>
    <property type="molecule type" value="Genomic_DNA"/>
</dbReference>
<dbReference type="InterPro" id="IPR036390">
    <property type="entry name" value="WH_DNA-bd_sf"/>
</dbReference>
<reference evidence="2 3" key="1">
    <citation type="submission" date="2019-07" db="EMBL/GenBank/DDBJ databases">
        <title>Genomic Encyclopedia of Type Strains, Phase IV (KMG-IV): sequencing the most valuable type-strain genomes for metagenomic binning, comparative biology and taxonomic classification.</title>
        <authorList>
            <person name="Goeker M."/>
        </authorList>
    </citation>
    <scope>NUCLEOTIDE SEQUENCE [LARGE SCALE GENOMIC DNA]</scope>
    <source>
        <strain evidence="2 3">SS015</strain>
    </source>
</reference>
<dbReference type="Proteomes" id="UP000324159">
    <property type="component" value="Unassembled WGS sequence"/>
</dbReference>
<evidence type="ECO:0000313" key="3">
    <source>
        <dbReference type="Proteomes" id="UP000324159"/>
    </source>
</evidence>